<proteinExistence type="predicted"/>
<protein>
    <submittedName>
        <fullName evidence="2">Uncharacterized protein</fullName>
    </submittedName>
</protein>
<keyword evidence="3" id="KW-1185">Reference proteome</keyword>
<dbReference type="EMBL" id="LFIW01001556">
    <property type="protein sequence ID" value="KZL81798.1"/>
    <property type="molecule type" value="Genomic_DNA"/>
</dbReference>
<organism evidence="2 3">
    <name type="scientific">Colletotrichum incanum</name>
    <name type="common">Soybean anthracnose fungus</name>
    <dbReference type="NCBI Taxonomy" id="1573173"/>
    <lineage>
        <taxon>Eukaryota</taxon>
        <taxon>Fungi</taxon>
        <taxon>Dikarya</taxon>
        <taxon>Ascomycota</taxon>
        <taxon>Pezizomycotina</taxon>
        <taxon>Sordariomycetes</taxon>
        <taxon>Hypocreomycetidae</taxon>
        <taxon>Glomerellales</taxon>
        <taxon>Glomerellaceae</taxon>
        <taxon>Colletotrichum</taxon>
        <taxon>Colletotrichum spaethianum species complex</taxon>
    </lineage>
</organism>
<feature type="compositionally biased region" description="Polar residues" evidence="1">
    <location>
        <begin position="78"/>
        <end position="95"/>
    </location>
</feature>
<evidence type="ECO:0000313" key="2">
    <source>
        <dbReference type="EMBL" id="KZL81798.1"/>
    </source>
</evidence>
<accession>A0A161WC33</accession>
<evidence type="ECO:0000256" key="1">
    <source>
        <dbReference type="SAM" id="MobiDB-lite"/>
    </source>
</evidence>
<reference evidence="2 3" key="1">
    <citation type="submission" date="2015-06" db="EMBL/GenBank/DDBJ databases">
        <title>Survival trade-offs in plant roots during colonization by closely related pathogenic and mutualistic fungi.</title>
        <authorList>
            <person name="Hacquard S."/>
            <person name="Kracher B."/>
            <person name="Hiruma K."/>
            <person name="Weinman A."/>
            <person name="Muench P."/>
            <person name="Garrido Oter R."/>
            <person name="Ver Loren van Themaat E."/>
            <person name="Dallerey J.-F."/>
            <person name="Damm U."/>
            <person name="Henrissat B."/>
            <person name="Lespinet O."/>
            <person name="Thon M."/>
            <person name="Kemen E."/>
            <person name="McHardy A.C."/>
            <person name="Schulze-Lefert P."/>
            <person name="O'Connell R.J."/>
        </authorList>
    </citation>
    <scope>NUCLEOTIDE SEQUENCE [LARGE SCALE GENOMIC DNA]</scope>
    <source>
        <strain evidence="2 3">MAFF 238704</strain>
    </source>
</reference>
<name>A0A161WC33_COLIC</name>
<feature type="region of interest" description="Disordered" evidence="1">
    <location>
        <begin position="1"/>
        <end position="106"/>
    </location>
</feature>
<dbReference type="AlphaFoldDB" id="A0A161WC33"/>
<dbReference type="Proteomes" id="UP000076584">
    <property type="component" value="Unassembled WGS sequence"/>
</dbReference>
<sequence>MKSILRGRSMEDESNANDNRLARFVPCGAPDQPSALHAEPAHSVSSSHCSVRPPSARLDRLGTRPNFSPPPFSLSSNDSRTPAPSYSSSVSTNPERSCRFGPGASENPPRGFHVCAAIGQMVYQPNTTPAVRARQSRSTAQAIQGG</sequence>
<comment type="caution">
    <text evidence="2">The sequence shown here is derived from an EMBL/GenBank/DDBJ whole genome shotgun (WGS) entry which is preliminary data.</text>
</comment>
<evidence type="ECO:0000313" key="3">
    <source>
        <dbReference type="Proteomes" id="UP000076584"/>
    </source>
</evidence>
<gene>
    <name evidence="2" type="ORF">CI238_01783</name>
</gene>